<evidence type="ECO:0000313" key="2">
    <source>
        <dbReference type="EMBL" id="RRT83154.1"/>
    </source>
</evidence>
<keyword evidence="1" id="KW-0732">Signal</keyword>
<protein>
    <submittedName>
        <fullName evidence="2">Uncharacterized protein</fullName>
    </submittedName>
</protein>
<dbReference type="AlphaFoldDB" id="A0A427B3V6"/>
<gene>
    <name evidence="2" type="ORF">B296_00017021</name>
</gene>
<comment type="caution">
    <text evidence="2">The sequence shown here is derived from an EMBL/GenBank/DDBJ whole genome shotgun (WGS) entry which is preliminary data.</text>
</comment>
<accession>A0A427B3V6</accession>
<sequence length="226" mass="25228">MAAVHRLLRKTLSALTPFSILCFVVPLDDLRLPPVKPLSGIHYLVRGMGMALRTTIPTTSYLLRDYCHHLRKDKGDREPQLVEQLIITVARLWSTILPRIVPLQVGHWNLEVPAGADMGRFLTVSIPYACSTQSNCRVRRSLIDDAVVLIEGEGTSACIAHPRKRCSNAEDRRLSTGKASLPTNSSFIPLDFMGTDSHMNCELRHDRLAFLPLPKHESTVPEANSE</sequence>
<proteinExistence type="predicted"/>
<evidence type="ECO:0000313" key="3">
    <source>
        <dbReference type="Proteomes" id="UP000287651"/>
    </source>
</evidence>
<feature type="signal peptide" evidence="1">
    <location>
        <begin position="1"/>
        <end position="22"/>
    </location>
</feature>
<dbReference type="Proteomes" id="UP000287651">
    <property type="component" value="Unassembled WGS sequence"/>
</dbReference>
<feature type="chain" id="PRO_5019330274" evidence="1">
    <location>
        <begin position="23"/>
        <end position="226"/>
    </location>
</feature>
<reference evidence="2 3" key="1">
    <citation type="journal article" date="2014" name="Agronomy (Basel)">
        <title>A Draft Genome Sequence for Ensete ventricosum, the Drought-Tolerant Tree Against Hunger.</title>
        <authorList>
            <person name="Harrison J."/>
            <person name="Moore K.A."/>
            <person name="Paszkiewicz K."/>
            <person name="Jones T."/>
            <person name="Grant M."/>
            <person name="Ambacheew D."/>
            <person name="Muzemil S."/>
            <person name="Studholme D.J."/>
        </authorList>
    </citation>
    <scope>NUCLEOTIDE SEQUENCE [LARGE SCALE GENOMIC DNA]</scope>
</reference>
<dbReference type="EMBL" id="AMZH03000551">
    <property type="protein sequence ID" value="RRT83154.1"/>
    <property type="molecule type" value="Genomic_DNA"/>
</dbReference>
<organism evidence="2 3">
    <name type="scientific">Ensete ventricosum</name>
    <name type="common">Abyssinian banana</name>
    <name type="synonym">Musa ensete</name>
    <dbReference type="NCBI Taxonomy" id="4639"/>
    <lineage>
        <taxon>Eukaryota</taxon>
        <taxon>Viridiplantae</taxon>
        <taxon>Streptophyta</taxon>
        <taxon>Embryophyta</taxon>
        <taxon>Tracheophyta</taxon>
        <taxon>Spermatophyta</taxon>
        <taxon>Magnoliopsida</taxon>
        <taxon>Liliopsida</taxon>
        <taxon>Zingiberales</taxon>
        <taxon>Musaceae</taxon>
        <taxon>Ensete</taxon>
    </lineage>
</organism>
<evidence type="ECO:0000256" key="1">
    <source>
        <dbReference type="SAM" id="SignalP"/>
    </source>
</evidence>
<name>A0A427B3V6_ENSVE</name>